<evidence type="ECO:0000313" key="3">
    <source>
        <dbReference type="Proteomes" id="UP000604825"/>
    </source>
</evidence>
<gene>
    <name evidence="2" type="ORF">NCGR_LOCUS56087</name>
</gene>
<evidence type="ECO:0000313" key="2">
    <source>
        <dbReference type="EMBL" id="CAD6272817.1"/>
    </source>
</evidence>
<organism evidence="2 3">
    <name type="scientific">Miscanthus lutarioriparius</name>
    <dbReference type="NCBI Taxonomy" id="422564"/>
    <lineage>
        <taxon>Eukaryota</taxon>
        <taxon>Viridiplantae</taxon>
        <taxon>Streptophyta</taxon>
        <taxon>Embryophyta</taxon>
        <taxon>Tracheophyta</taxon>
        <taxon>Spermatophyta</taxon>
        <taxon>Magnoliopsida</taxon>
        <taxon>Liliopsida</taxon>
        <taxon>Poales</taxon>
        <taxon>Poaceae</taxon>
        <taxon>PACMAD clade</taxon>
        <taxon>Panicoideae</taxon>
        <taxon>Andropogonodae</taxon>
        <taxon>Andropogoneae</taxon>
        <taxon>Saccharinae</taxon>
        <taxon>Miscanthus</taxon>
    </lineage>
</organism>
<accession>A0A811RS79</accession>
<protein>
    <submittedName>
        <fullName evidence="2">Uncharacterized protein</fullName>
    </submittedName>
</protein>
<dbReference type="AlphaFoldDB" id="A0A811RS79"/>
<name>A0A811RS79_9POAL</name>
<keyword evidence="3" id="KW-1185">Reference proteome</keyword>
<feature type="compositionally biased region" description="Low complexity" evidence="1">
    <location>
        <begin position="31"/>
        <end position="41"/>
    </location>
</feature>
<dbReference type="EMBL" id="CAJGYO010000016">
    <property type="protein sequence ID" value="CAD6272817.1"/>
    <property type="molecule type" value="Genomic_DNA"/>
</dbReference>
<dbReference type="Proteomes" id="UP000604825">
    <property type="component" value="Unassembled WGS sequence"/>
</dbReference>
<reference evidence="2" key="1">
    <citation type="submission" date="2020-10" db="EMBL/GenBank/DDBJ databases">
        <authorList>
            <person name="Han B."/>
            <person name="Lu T."/>
            <person name="Zhao Q."/>
            <person name="Huang X."/>
            <person name="Zhao Y."/>
        </authorList>
    </citation>
    <scope>NUCLEOTIDE SEQUENCE</scope>
</reference>
<sequence length="239" mass="25284">MARRRAGASTPPSLSLSLPLSPSLSRRRGMPAGPRADASARGAGGSTAGGPRRWPSLSTARRDRVPPVATGVAAPRSCLLPPVCVCSCALRNPSFLCSSTPAASRAANGGAWPLPRRPDLAVLHPVLLPQILCPVIFPFAQVLVGYAASGPFSWCSMVATFLISDWGGGCRSQTGYQAMGVLLNVGPSSTATRAIEVNLLAFSEEFDLEHQYDKTIEDVDGLKAIPEYLMNYLQATFQM</sequence>
<proteinExistence type="predicted"/>
<comment type="caution">
    <text evidence="2">The sequence shown here is derived from an EMBL/GenBank/DDBJ whole genome shotgun (WGS) entry which is preliminary data.</text>
</comment>
<feature type="region of interest" description="Disordered" evidence="1">
    <location>
        <begin position="1"/>
        <end position="61"/>
    </location>
</feature>
<evidence type="ECO:0000256" key="1">
    <source>
        <dbReference type="SAM" id="MobiDB-lite"/>
    </source>
</evidence>
<feature type="compositionally biased region" description="Low complexity" evidence="1">
    <location>
        <begin position="11"/>
        <end position="24"/>
    </location>
</feature>